<accession>A0A6J4G9Q9</accession>
<feature type="signal peptide" evidence="2">
    <location>
        <begin position="1"/>
        <end position="18"/>
    </location>
</feature>
<evidence type="ECO:0000313" key="3">
    <source>
        <dbReference type="EMBL" id="CAA9195893.1"/>
    </source>
</evidence>
<dbReference type="Proteomes" id="UP000479938">
    <property type="component" value="Unassembled WGS sequence"/>
</dbReference>
<reference evidence="3 4" key="1">
    <citation type="submission" date="2020-02" db="EMBL/GenBank/DDBJ databases">
        <authorList>
            <person name="Criscuolo A."/>
        </authorList>
    </citation>
    <scope>NUCLEOTIDE SEQUENCE [LARGE SCALE GENOMIC DNA]</scope>
    <source>
        <strain evidence="3">CIP105534</strain>
    </source>
</reference>
<gene>
    <name evidence="3" type="ORF">FLA105534_00876</name>
</gene>
<name>A0A6J4G9Q9_9FLAO</name>
<keyword evidence="4" id="KW-1185">Reference proteome</keyword>
<feature type="compositionally biased region" description="Low complexity" evidence="1">
    <location>
        <begin position="36"/>
        <end position="50"/>
    </location>
</feature>
<evidence type="ECO:0000256" key="1">
    <source>
        <dbReference type="SAM" id="MobiDB-lite"/>
    </source>
</evidence>
<evidence type="ECO:0000313" key="4">
    <source>
        <dbReference type="Proteomes" id="UP000479938"/>
    </source>
</evidence>
<sequence length="143" mass="15419">MKIILIITLLILSTLAQAQTAEAKAGNTTAVAKAPSTQTRTTKSSTSVSISDSDNYYSLLASFDANKNKKVENLLSDNLDDSLLSHESGSKIWKKDSDGQTAYSFVLRDGKLKASIDKELVSSETFKKLKALGEKISETISKG</sequence>
<dbReference type="RefSeq" id="WP_173969616.1">
    <property type="nucleotide sequence ID" value="NZ_CADCSU010000047.1"/>
</dbReference>
<feature type="region of interest" description="Disordered" evidence="1">
    <location>
        <begin position="26"/>
        <end position="50"/>
    </location>
</feature>
<evidence type="ECO:0000256" key="2">
    <source>
        <dbReference type="SAM" id="SignalP"/>
    </source>
</evidence>
<dbReference type="AlphaFoldDB" id="A0A6J4G9Q9"/>
<keyword evidence="2" id="KW-0732">Signal</keyword>
<dbReference type="EMBL" id="CADCSU010000047">
    <property type="protein sequence ID" value="CAA9195893.1"/>
    <property type="molecule type" value="Genomic_DNA"/>
</dbReference>
<organism evidence="3 4">
    <name type="scientific">Flavobacterium bizetiae</name>
    <dbReference type="NCBI Taxonomy" id="2704140"/>
    <lineage>
        <taxon>Bacteria</taxon>
        <taxon>Pseudomonadati</taxon>
        <taxon>Bacteroidota</taxon>
        <taxon>Flavobacteriia</taxon>
        <taxon>Flavobacteriales</taxon>
        <taxon>Flavobacteriaceae</taxon>
        <taxon>Flavobacterium</taxon>
    </lineage>
</organism>
<proteinExistence type="predicted"/>
<feature type="chain" id="PRO_5026683357" evidence="2">
    <location>
        <begin position="19"/>
        <end position="143"/>
    </location>
</feature>
<protein>
    <submittedName>
        <fullName evidence="3">Uncharacterized protein</fullName>
    </submittedName>
</protein>